<protein>
    <submittedName>
        <fullName evidence="4">Hydrogenase expression/formation protein HypE</fullName>
    </submittedName>
</protein>
<evidence type="ECO:0000259" key="2">
    <source>
        <dbReference type="Pfam" id="PF00586"/>
    </source>
</evidence>
<organism evidence="4 5">
    <name type="scientific">Sutterella wadsworthensis HGA0223</name>
    <dbReference type="NCBI Taxonomy" id="1203554"/>
    <lineage>
        <taxon>Bacteria</taxon>
        <taxon>Pseudomonadati</taxon>
        <taxon>Pseudomonadota</taxon>
        <taxon>Betaproteobacteria</taxon>
        <taxon>Burkholderiales</taxon>
        <taxon>Sutterellaceae</taxon>
        <taxon>Sutterella</taxon>
    </lineage>
</organism>
<dbReference type="GeneID" id="64060877"/>
<dbReference type="GO" id="GO:0051604">
    <property type="term" value="P:protein maturation"/>
    <property type="evidence" value="ECO:0007669"/>
    <property type="project" value="TreeGrafter"/>
</dbReference>
<evidence type="ECO:0000313" key="5">
    <source>
        <dbReference type="Proteomes" id="UP000014400"/>
    </source>
</evidence>
<dbReference type="PANTHER" id="PTHR30303:SF0">
    <property type="entry name" value="CARBAMOYL DEHYDRATASE HYPE"/>
    <property type="match status" value="1"/>
</dbReference>
<dbReference type="InterPro" id="IPR036921">
    <property type="entry name" value="PurM-like_N_sf"/>
</dbReference>
<dbReference type="Pfam" id="PF00586">
    <property type="entry name" value="AIRS"/>
    <property type="match status" value="1"/>
</dbReference>
<dbReference type="Gene3D" id="3.90.650.10">
    <property type="entry name" value="PurM-like C-terminal domain"/>
    <property type="match status" value="1"/>
</dbReference>
<dbReference type="SUPFAM" id="SSF55326">
    <property type="entry name" value="PurM N-terminal domain-like"/>
    <property type="match status" value="1"/>
</dbReference>
<gene>
    <name evidence="4" type="ORF">HMPREF1476_01331</name>
</gene>
<dbReference type="eggNOG" id="COG0309">
    <property type="taxonomic scope" value="Bacteria"/>
</dbReference>
<dbReference type="HOGENOM" id="CLU_049733_0_0_4"/>
<dbReference type="InterPro" id="IPR036676">
    <property type="entry name" value="PurM-like_C_sf"/>
</dbReference>
<dbReference type="EMBL" id="ATCF01000018">
    <property type="protein sequence ID" value="EPD99060.1"/>
    <property type="molecule type" value="Genomic_DNA"/>
</dbReference>
<dbReference type="InterPro" id="IPR010918">
    <property type="entry name" value="PurM-like_C_dom"/>
</dbReference>
<dbReference type="InterPro" id="IPR016188">
    <property type="entry name" value="PurM-like_N"/>
</dbReference>
<proteinExistence type="inferred from homology"/>
<dbReference type="CDD" id="cd02197">
    <property type="entry name" value="HypE"/>
    <property type="match status" value="1"/>
</dbReference>
<dbReference type="PIRSF" id="PIRSF005644">
    <property type="entry name" value="Hdrgns_mtr_HypE"/>
    <property type="match status" value="1"/>
</dbReference>
<accession>S3BI90</accession>
<dbReference type="NCBIfam" id="TIGR02124">
    <property type="entry name" value="hypE"/>
    <property type="match status" value="1"/>
</dbReference>
<evidence type="ECO:0000259" key="3">
    <source>
        <dbReference type="Pfam" id="PF02769"/>
    </source>
</evidence>
<dbReference type="PANTHER" id="PTHR30303">
    <property type="entry name" value="HYDROGENASE ISOENZYMES FORMATION PROTEIN HYPE"/>
    <property type="match status" value="1"/>
</dbReference>
<feature type="domain" description="PurM-like N-terminal" evidence="2">
    <location>
        <begin position="54"/>
        <end position="166"/>
    </location>
</feature>
<evidence type="ECO:0000256" key="1">
    <source>
        <dbReference type="ARBA" id="ARBA00006243"/>
    </source>
</evidence>
<comment type="similarity">
    <text evidence="1">Belongs to the HypE family.</text>
</comment>
<dbReference type="RefSeq" id="WP_016474561.1">
    <property type="nucleotide sequence ID" value="NZ_KE150480.1"/>
</dbReference>
<dbReference type="SUPFAM" id="SSF56042">
    <property type="entry name" value="PurM C-terminal domain-like"/>
    <property type="match status" value="1"/>
</dbReference>
<comment type="caution">
    <text evidence="4">The sequence shown here is derived from an EMBL/GenBank/DDBJ whole genome shotgun (WGS) entry which is preliminary data.</text>
</comment>
<evidence type="ECO:0000313" key="4">
    <source>
        <dbReference type="EMBL" id="EPD99060.1"/>
    </source>
</evidence>
<dbReference type="Proteomes" id="UP000014400">
    <property type="component" value="Unassembled WGS sequence"/>
</dbReference>
<dbReference type="AlphaFoldDB" id="S3BI90"/>
<dbReference type="InterPro" id="IPR011854">
    <property type="entry name" value="HypE"/>
</dbReference>
<keyword evidence="5" id="KW-1185">Reference proteome</keyword>
<reference evidence="4 5" key="1">
    <citation type="submission" date="2013-04" db="EMBL/GenBank/DDBJ databases">
        <title>The Genome Sequence of Sutterella wadsworthensis HGA0223.</title>
        <authorList>
            <consortium name="The Broad Institute Genomics Platform"/>
            <person name="Earl A."/>
            <person name="Ward D."/>
            <person name="Feldgarden M."/>
            <person name="Gevers D."/>
            <person name="Schmidt T.M."/>
            <person name="Dover J."/>
            <person name="Dai D."/>
            <person name="Walker B."/>
            <person name="Young S."/>
            <person name="Zeng Q."/>
            <person name="Gargeya S."/>
            <person name="Fitzgerald M."/>
            <person name="Haas B."/>
            <person name="Abouelleil A."/>
            <person name="Allen A.W."/>
            <person name="Alvarado L."/>
            <person name="Arachchi H.M."/>
            <person name="Berlin A.M."/>
            <person name="Chapman S.B."/>
            <person name="Gainer-Dewar J."/>
            <person name="Goldberg J."/>
            <person name="Griggs A."/>
            <person name="Gujja S."/>
            <person name="Hansen M."/>
            <person name="Howarth C."/>
            <person name="Imamovic A."/>
            <person name="Ireland A."/>
            <person name="Larimer J."/>
            <person name="McCowan C."/>
            <person name="Murphy C."/>
            <person name="Pearson M."/>
            <person name="Poon T.W."/>
            <person name="Priest M."/>
            <person name="Roberts A."/>
            <person name="Saif S."/>
            <person name="Shea T."/>
            <person name="Sisk P."/>
            <person name="Sykes S."/>
            <person name="Wortman J."/>
            <person name="Nusbaum C."/>
            <person name="Birren B."/>
        </authorList>
    </citation>
    <scope>NUCLEOTIDE SEQUENCE [LARGE SCALE GENOMIC DNA]</scope>
    <source>
        <strain evidence="4 5">HGA0223</strain>
    </source>
</reference>
<name>S3BI90_9BURK</name>
<sequence>MTHDLKAERAGLGRRLDVRRGTVDMTHGSGGRASAQLIGELFAKHLTNEWLAQGHDGAVMPPIVKPVAVSCDAHVVKPLFFPGGDIGRLAVTGTVNDVAMCGAKPLWLSAAFILEEGFPLADLEKIVISMAETAKEAGVAIVTGDTKVVEKGHGDGVYIATTGIGERLTDHLVSGKAARPGDVVLVSGSIGDHGMTVMSLREGMTFGTTLVSDCAPLGRMVEAIVAAAPNVHVLRDPTRGGLGTTLNEIAAESEVGILLHEAAIPVKDEVRAACEFLGLDPLFSACEGRLICIVPADEADAALAAMKADPHGAGAAKVGEVRSEGPGFVEMETLMGGRRMVDWLTGEQLPRIC</sequence>
<dbReference type="Pfam" id="PF02769">
    <property type="entry name" value="AIRS_C"/>
    <property type="match status" value="1"/>
</dbReference>
<feature type="domain" description="PurM-like C-terminal" evidence="3">
    <location>
        <begin position="179"/>
        <end position="327"/>
    </location>
</feature>
<dbReference type="PATRIC" id="fig|1203554.3.peg.1392"/>
<dbReference type="STRING" id="1203554.HMPREF1476_01331"/>
<dbReference type="Gene3D" id="3.30.1330.10">
    <property type="entry name" value="PurM-like, N-terminal domain"/>
    <property type="match status" value="1"/>
</dbReference>